<evidence type="ECO:0000313" key="3">
    <source>
        <dbReference type="Proteomes" id="UP000256690"/>
    </source>
</evidence>
<dbReference type="EMBL" id="PVWQ01000001">
    <property type="protein sequence ID" value="RDW93605.1"/>
    <property type="molecule type" value="Genomic_DNA"/>
</dbReference>
<evidence type="ECO:0000256" key="1">
    <source>
        <dbReference type="SAM" id="MobiDB-lite"/>
    </source>
</evidence>
<feature type="region of interest" description="Disordered" evidence="1">
    <location>
        <begin position="956"/>
        <end position="1010"/>
    </location>
</feature>
<feature type="compositionally biased region" description="Polar residues" evidence="1">
    <location>
        <begin position="981"/>
        <end position="995"/>
    </location>
</feature>
<dbReference type="AlphaFoldDB" id="A0A3D8T4X4"/>
<organism evidence="2 3">
    <name type="scientific">Aspergillus mulundensis</name>
    <dbReference type="NCBI Taxonomy" id="1810919"/>
    <lineage>
        <taxon>Eukaryota</taxon>
        <taxon>Fungi</taxon>
        <taxon>Dikarya</taxon>
        <taxon>Ascomycota</taxon>
        <taxon>Pezizomycotina</taxon>
        <taxon>Eurotiomycetes</taxon>
        <taxon>Eurotiomycetidae</taxon>
        <taxon>Eurotiales</taxon>
        <taxon>Aspergillaceae</taxon>
        <taxon>Aspergillus</taxon>
        <taxon>Aspergillus subgen. Nidulantes</taxon>
    </lineage>
</organism>
<keyword evidence="3" id="KW-1185">Reference proteome</keyword>
<comment type="caution">
    <text evidence="2">The sequence shown here is derived from an EMBL/GenBank/DDBJ whole genome shotgun (WGS) entry which is preliminary data.</text>
</comment>
<dbReference type="RefSeq" id="XP_026608788.1">
    <property type="nucleotide sequence ID" value="XM_026742943.1"/>
</dbReference>
<evidence type="ECO:0000313" key="2">
    <source>
        <dbReference type="EMBL" id="RDW93605.1"/>
    </source>
</evidence>
<accession>A0A3D8T4X4</accession>
<proteinExistence type="predicted"/>
<reference evidence="2 3" key="1">
    <citation type="journal article" date="2018" name="IMA Fungus">
        <title>IMA Genome-F 9: Draft genome sequence of Annulohypoxylon stygium, Aspergillus mulundensis, Berkeleyomyces basicola (syn. Thielaviopsis basicola), Ceratocystis smalleyi, two Cercospora beticola strains, Coleophoma cylindrospora, Fusarium fracticaudum, Phialophora cf. hyalina, and Morchella septimelata.</title>
        <authorList>
            <person name="Wingfield B.D."/>
            <person name="Bills G.F."/>
            <person name="Dong Y."/>
            <person name="Huang W."/>
            <person name="Nel W.J."/>
            <person name="Swalarsk-Parry B.S."/>
            <person name="Vaghefi N."/>
            <person name="Wilken P.M."/>
            <person name="An Z."/>
            <person name="de Beer Z.W."/>
            <person name="De Vos L."/>
            <person name="Chen L."/>
            <person name="Duong T.A."/>
            <person name="Gao Y."/>
            <person name="Hammerbacher A."/>
            <person name="Kikkert J.R."/>
            <person name="Li Y."/>
            <person name="Li H."/>
            <person name="Li K."/>
            <person name="Li Q."/>
            <person name="Liu X."/>
            <person name="Ma X."/>
            <person name="Naidoo K."/>
            <person name="Pethybridge S.J."/>
            <person name="Sun J."/>
            <person name="Steenkamp E.T."/>
            <person name="van der Nest M.A."/>
            <person name="van Wyk S."/>
            <person name="Wingfield M.J."/>
            <person name="Xiong C."/>
            <person name="Yue Q."/>
            <person name="Zhang X."/>
        </authorList>
    </citation>
    <scope>NUCLEOTIDE SEQUENCE [LARGE SCALE GENOMIC DNA]</scope>
    <source>
        <strain evidence="2 3">DSM 5745</strain>
    </source>
</reference>
<sequence length="1010" mass="113350">MPARFFSALYHAQQPESTAVPKPEWVKLKHDLLEHLKRIESTGSFFTTGTLDNAPNPGLDISSVGPVGLPLTPDASRSVAQACHTSPFGKGTETIVDESVRKTWELDAEQFSIRNPKWESQIREILKQVIPELGLKANPDEVQAELYKLLVYEEGAFFLSHQDSEKASGMFGTLVVCLPSKHEGGDVVATHKGEARTFDSSATSEFEYSYAAWYSDVKHEVKPVASGYRVVLTYNLIHRPSMEVLKQRDSAATELQKALESWNQQCQQQVRDYEAMDVRHSSLFSKALSDRFPLSLLCGLDYKYSQADLSFARLKGLDQLRVGRFQVLPMNTEAPQAQYPELRVTFMILKKSSRMTHCSTRLSTSVVVKELEIPLSDLKSLFLDSYDLEGTPDSEDYTGYQGNAGAEATHHYRKAAAFIVPSTFYLAFVFYVVKHGRTPISGFLAELERMILDRPDDTILRNETVKLCQSIISSPESRERETRYRPRRDTEDLKSIASLLINLSEWSLFNDCISEHFGCREFPVEFGAPIGKAVFARGMESLQATLDRLFKDPYGSWKEQLPLLFNIISAYISECLAAGQPKSEPFTQWQDRTLDRFFLNPHLTVTLSEKDAPPLLHIALSYPGDTFLKRIVPVLDRWASNTAFLSSFLIGLFEESQKNDAASLDIKPTYRTICSAAMRELRIVASPTLTSSGYASYGSLYSRRADPTFVDPGLIAKLLRPCPVMDIDPTEIVKGVEFSAGRVLADTDKLKASSSFVQFLTPFITFLCGYLNERSRSEAFVAECRKFTVRMLEILLTNYVEPQPLEPTTWARKANFRTCCKDCGELRRFIEDPVQKTGKFPMAEKRRRHLENRLDRTFTCQTRSYGSPYTLEVTKTNEQFQKDLKDWSGRGNVAVRLLQSLEQKCPDVIELVGEDTFKSFLEHENLKPRVAPPAPPPVAGPVAAAPELPRLPRLGYGGVFGDSRGQGHTINPTRTLPPLSSLVSSAGTGLSSAGDSTVPRKRSYIDLTED</sequence>
<dbReference type="PANTHER" id="PTHR33099:SF7">
    <property type="entry name" value="MYND-TYPE DOMAIN-CONTAINING PROTEIN"/>
    <property type="match status" value="1"/>
</dbReference>
<dbReference type="PANTHER" id="PTHR33099">
    <property type="entry name" value="FE2OG DIOXYGENASE DOMAIN-CONTAINING PROTEIN"/>
    <property type="match status" value="1"/>
</dbReference>
<dbReference type="OrthoDB" id="27483at2759"/>
<name>A0A3D8T4X4_9EURO</name>
<gene>
    <name evidence="2" type="ORF">DSM5745_00927</name>
</gene>
<dbReference type="Proteomes" id="UP000256690">
    <property type="component" value="Unassembled WGS sequence"/>
</dbReference>
<dbReference type="GeneID" id="38111297"/>
<dbReference type="Gene3D" id="2.60.120.620">
    <property type="entry name" value="q2cbj1_9rhob like domain"/>
    <property type="match status" value="1"/>
</dbReference>
<protein>
    <submittedName>
        <fullName evidence="2">Uncharacterized protein</fullName>
    </submittedName>
</protein>